<dbReference type="EMBL" id="CP023737">
    <property type="protein sequence ID" value="ATQ66953.1"/>
    <property type="molecule type" value="Genomic_DNA"/>
</dbReference>
<dbReference type="RefSeq" id="WP_081735654.1">
    <property type="nucleotide sequence ID" value="NZ_ADVE02000001.1"/>
</dbReference>
<evidence type="ECO:0000313" key="1">
    <source>
        <dbReference type="EMBL" id="ATQ66953.1"/>
    </source>
</evidence>
<protein>
    <submittedName>
        <fullName evidence="1">DUF2199 domain-containing protein</fullName>
    </submittedName>
</protein>
<keyword evidence="2" id="KW-1185">Reference proteome</keyword>
<dbReference type="KEGG" id="mtw:CQW49_02905"/>
<dbReference type="InterPro" id="IPR018697">
    <property type="entry name" value="DUF2199"/>
</dbReference>
<dbReference type="AlphaFoldDB" id="A0A2D2CW73"/>
<dbReference type="Proteomes" id="UP000230709">
    <property type="component" value="Chromosome"/>
</dbReference>
<name>A0A2D2CW73_METT3</name>
<proteinExistence type="predicted"/>
<dbReference type="Pfam" id="PF09965">
    <property type="entry name" value="DUF2199"/>
    <property type="match status" value="1"/>
</dbReference>
<gene>
    <name evidence="1" type="ORF">CQW49_02905</name>
</gene>
<evidence type="ECO:0000313" key="2">
    <source>
        <dbReference type="Proteomes" id="UP000230709"/>
    </source>
</evidence>
<organism evidence="1 2">
    <name type="scientific">Methylosinus trichosporium (strain ATCC 35070 / NCIMB 11131 / UNIQEM 75 / OB3b)</name>
    <dbReference type="NCBI Taxonomy" id="595536"/>
    <lineage>
        <taxon>Bacteria</taxon>
        <taxon>Pseudomonadati</taxon>
        <taxon>Pseudomonadota</taxon>
        <taxon>Alphaproteobacteria</taxon>
        <taxon>Hyphomicrobiales</taxon>
        <taxon>Methylocystaceae</taxon>
        <taxon>Methylosinus</taxon>
    </lineage>
</organism>
<sequence>MRVQSRESSNFEKELPSMLEHIWICACCGRQQNGLPLDFFASAPDQWFTIPEDRLSNPGNRLDENLCMIGGKDFFVRGCVEIPIVDHEKKFIFGLWVSVAEDNFKRVLDLWTADVENEPPIFGLLCNDVSLYPPTLGLKTSVRLRNNNQRPAIILEPTDHPFAIAQQNGVSLAKIEEMVATLLPHR</sequence>
<accession>A0A2D2CW73</accession>
<reference evidence="2" key="1">
    <citation type="submission" date="2017-10" db="EMBL/GenBank/DDBJ databases">
        <title>Completed PacBio SMRT sequence of Methylosinus trichosporium OB3b reveals presence of a third large plasmid.</title>
        <authorList>
            <person name="Charles T.C."/>
            <person name="Lynch M.D.J."/>
            <person name="Heil J.R."/>
            <person name="Cheng J."/>
        </authorList>
    </citation>
    <scope>NUCLEOTIDE SEQUENCE [LARGE SCALE GENOMIC DNA]</scope>
    <source>
        <strain evidence="2">OB3b</strain>
    </source>
</reference>